<dbReference type="PANTHER" id="PTHR12548:SF9">
    <property type="entry name" value="TRANSCRIPTION FACTOR DP"/>
    <property type="match status" value="1"/>
</dbReference>
<keyword evidence="6 7" id="KW-0539">Nucleus</keyword>
<dbReference type="PANTHER" id="PTHR12548">
    <property type="entry name" value="TRANSCRIPTION FACTOR DP"/>
    <property type="match status" value="1"/>
</dbReference>
<reference evidence="9 10" key="1">
    <citation type="journal article" date="2023" name="BMC Biol.">
        <title>The compact genome of the sponge Oopsacas minuta (Hexactinellida) is lacking key metazoan core genes.</title>
        <authorList>
            <person name="Santini S."/>
            <person name="Schenkelaars Q."/>
            <person name="Jourda C."/>
            <person name="Duchesne M."/>
            <person name="Belahbib H."/>
            <person name="Rocher C."/>
            <person name="Selva M."/>
            <person name="Riesgo A."/>
            <person name="Vervoort M."/>
            <person name="Leys S.P."/>
            <person name="Kodjabachian L."/>
            <person name="Le Bivic A."/>
            <person name="Borchiellini C."/>
            <person name="Claverie J.M."/>
            <person name="Renard E."/>
        </authorList>
    </citation>
    <scope>NUCLEOTIDE SEQUENCE [LARGE SCALE GENOMIC DNA]</scope>
    <source>
        <strain evidence="9">SPO-2</strain>
    </source>
</reference>
<dbReference type="InterPro" id="IPR036388">
    <property type="entry name" value="WH-like_DNA-bd_sf"/>
</dbReference>
<keyword evidence="4 7" id="KW-0238">DNA-binding</keyword>
<dbReference type="InterPro" id="IPR014889">
    <property type="entry name" value="Transc_factor_DP_C"/>
</dbReference>
<organism evidence="9 10">
    <name type="scientific">Oopsacas minuta</name>
    <dbReference type="NCBI Taxonomy" id="111878"/>
    <lineage>
        <taxon>Eukaryota</taxon>
        <taxon>Metazoa</taxon>
        <taxon>Porifera</taxon>
        <taxon>Hexactinellida</taxon>
        <taxon>Hexasterophora</taxon>
        <taxon>Lyssacinosida</taxon>
        <taxon>Leucopsacidae</taxon>
        <taxon>Oopsacas</taxon>
    </lineage>
</organism>
<dbReference type="InterPro" id="IPR015648">
    <property type="entry name" value="Transcrpt_fac_DP"/>
</dbReference>
<dbReference type="SUPFAM" id="SSF46785">
    <property type="entry name" value="Winged helix' DNA-binding domain"/>
    <property type="match status" value="1"/>
</dbReference>
<dbReference type="Pfam" id="PF08781">
    <property type="entry name" value="DP"/>
    <property type="match status" value="1"/>
</dbReference>
<dbReference type="InterPro" id="IPR037241">
    <property type="entry name" value="E2F-DP_heterodim"/>
</dbReference>
<dbReference type="InterPro" id="IPR036390">
    <property type="entry name" value="WH_DNA-bd_sf"/>
</dbReference>
<dbReference type="Gene3D" id="1.20.140.80">
    <property type="entry name" value="Transcription factor DP"/>
    <property type="match status" value="1"/>
</dbReference>
<evidence type="ECO:0000313" key="10">
    <source>
        <dbReference type="Proteomes" id="UP001165289"/>
    </source>
</evidence>
<dbReference type="Gene3D" id="1.10.10.10">
    <property type="entry name" value="Winged helix-like DNA-binding domain superfamily/Winged helix DNA-binding domain"/>
    <property type="match status" value="1"/>
</dbReference>
<dbReference type="InterPro" id="IPR003316">
    <property type="entry name" value="E2F_WHTH_DNA-bd_dom"/>
</dbReference>
<dbReference type="Pfam" id="PF02319">
    <property type="entry name" value="WHD_E2F_TDP"/>
    <property type="match status" value="1"/>
</dbReference>
<feature type="domain" description="E2F/DP family winged-helix DNA-binding" evidence="8">
    <location>
        <begin position="106"/>
        <end position="184"/>
    </location>
</feature>
<keyword evidence="3 7" id="KW-0805">Transcription regulation</keyword>
<dbReference type="InterPro" id="IPR038168">
    <property type="entry name" value="TF_DP_C_sf"/>
</dbReference>
<name>A0AAV7KJB4_9METZ</name>
<dbReference type="GO" id="GO:0005634">
    <property type="term" value="C:nucleus"/>
    <property type="evidence" value="ECO:0007669"/>
    <property type="project" value="UniProtKB-SubCell"/>
</dbReference>
<sequence length="343" mass="39144">MQNLGTKQETFFSKGDEYIYNESISKRSKPNESSCKNEVLPYFGCTIDQASAKDNTIEQVIPIPLTPTGIQYQQPSSTLMGFFDQRDNLQHNILCSCPNEMNNTPIFKARLQDLTPLICSKLEMAHTLTNCALAESLLNEIYCNKDHNLTMLQSSVRRRLYDCINVLTSIGLINKDGRNLTWAGDGFKVRTPNSGPGLKQLIKSTIEDKELVLHEKTERLREMRQRIFMYNKLASRNKHSLYRAKSLLTLPLLFIRISNSNNIECRLSRNHMTAQYTSDGPFTIVQDSELLRSLDFSFDSVTPQRNSFSGFQYLPEMQCVNPLPFVQAADSHVLHTKLPSEPF</sequence>
<evidence type="ECO:0000256" key="4">
    <source>
        <dbReference type="ARBA" id="ARBA00023125"/>
    </source>
</evidence>
<evidence type="ECO:0000256" key="1">
    <source>
        <dbReference type="ARBA" id="ARBA00004123"/>
    </source>
</evidence>
<evidence type="ECO:0000256" key="5">
    <source>
        <dbReference type="ARBA" id="ARBA00023163"/>
    </source>
</evidence>
<dbReference type="SUPFAM" id="SSF144074">
    <property type="entry name" value="E2F-DP heterodimerization region"/>
    <property type="match status" value="1"/>
</dbReference>
<evidence type="ECO:0000256" key="6">
    <source>
        <dbReference type="ARBA" id="ARBA00023242"/>
    </source>
</evidence>
<evidence type="ECO:0000313" key="9">
    <source>
        <dbReference type="EMBL" id="KAI6661521.1"/>
    </source>
</evidence>
<evidence type="ECO:0000256" key="3">
    <source>
        <dbReference type="ARBA" id="ARBA00023015"/>
    </source>
</evidence>
<dbReference type="Proteomes" id="UP001165289">
    <property type="component" value="Unassembled WGS sequence"/>
</dbReference>
<dbReference type="SMART" id="SM01372">
    <property type="entry name" value="E2F_TDP"/>
    <property type="match status" value="1"/>
</dbReference>
<proteinExistence type="inferred from homology"/>
<accession>A0AAV7KJB4</accession>
<dbReference type="GO" id="GO:0051726">
    <property type="term" value="P:regulation of cell cycle"/>
    <property type="evidence" value="ECO:0007669"/>
    <property type="project" value="InterPro"/>
</dbReference>
<evidence type="ECO:0000256" key="7">
    <source>
        <dbReference type="RuleBase" id="RU003796"/>
    </source>
</evidence>
<dbReference type="GO" id="GO:0005667">
    <property type="term" value="C:transcription regulator complex"/>
    <property type="evidence" value="ECO:0007669"/>
    <property type="project" value="InterPro"/>
</dbReference>
<keyword evidence="5 7" id="KW-0804">Transcription</keyword>
<dbReference type="GO" id="GO:0000981">
    <property type="term" value="F:DNA-binding transcription factor activity, RNA polymerase II-specific"/>
    <property type="evidence" value="ECO:0007669"/>
    <property type="project" value="TreeGrafter"/>
</dbReference>
<dbReference type="GO" id="GO:0000977">
    <property type="term" value="F:RNA polymerase II transcription regulatory region sequence-specific DNA binding"/>
    <property type="evidence" value="ECO:0007669"/>
    <property type="project" value="TreeGrafter"/>
</dbReference>
<dbReference type="EMBL" id="JAKMXF010000011">
    <property type="protein sequence ID" value="KAI6661521.1"/>
    <property type="molecule type" value="Genomic_DNA"/>
</dbReference>
<evidence type="ECO:0000259" key="8">
    <source>
        <dbReference type="SMART" id="SM01372"/>
    </source>
</evidence>
<keyword evidence="10" id="KW-1185">Reference proteome</keyword>
<evidence type="ECO:0000256" key="2">
    <source>
        <dbReference type="ARBA" id="ARBA00010940"/>
    </source>
</evidence>
<dbReference type="AlphaFoldDB" id="A0AAV7KJB4"/>
<comment type="subcellular location">
    <subcellularLocation>
        <location evidence="1 7">Nucleus</location>
    </subcellularLocation>
</comment>
<gene>
    <name evidence="9" type="ORF">LOD99_13394</name>
</gene>
<protein>
    <submittedName>
        <fullName evidence="9">E2F_TDP-domain-containing protein</fullName>
    </submittedName>
</protein>
<comment type="caution">
    <text evidence="9">The sequence shown here is derived from an EMBL/GenBank/DDBJ whole genome shotgun (WGS) entry which is preliminary data.</text>
</comment>
<comment type="similarity">
    <text evidence="2 7">Belongs to the E2F/DP family.</text>
</comment>